<evidence type="ECO:0000313" key="2">
    <source>
        <dbReference type="EMBL" id="CAE0551971.1"/>
    </source>
</evidence>
<sequence>MGFCAVRITDKKLKVIFAEYLSKELADKNFEGQMKRQASPVNTLWKTSYSKNFQTSTLGTLIKKPNQEVTEALNEKTRALKMMSMDMSSSSKFSKTPAPRK</sequence>
<evidence type="ECO:0000313" key="1">
    <source>
        <dbReference type="EMBL" id="CAE0551968.1"/>
    </source>
</evidence>
<organism evidence="1">
    <name type="scientific">Strombidinopsis acuminata</name>
    <dbReference type="NCBI Taxonomy" id="141414"/>
    <lineage>
        <taxon>Eukaryota</taxon>
        <taxon>Sar</taxon>
        <taxon>Alveolata</taxon>
        <taxon>Ciliophora</taxon>
        <taxon>Intramacronucleata</taxon>
        <taxon>Spirotrichea</taxon>
        <taxon>Choreotrichia</taxon>
        <taxon>Choreotrichida</taxon>
        <taxon>Strombidinopsidae</taxon>
        <taxon>Strombidinopsis</taxon>
    </lineage>
</organism>
<dbReference type="AlphaFoldDB" id="A0A7S3SDX4"/>
<name>A0A7S3SDX4_9SPIT</name>
<proteinExistence type="predicted"/>
<accession>A0A7S3SDX4</accession>
<reference evidence="1" key="1">
    <citation type="submission" date="2021-01" db="EMBL/GenBank/DDBJ databases">
        <authorList>
            <person name="Corre E."/>
            <person name="Pelletier E."/>
            <person name="Niang G."/>
            <person name="Scheremetjew M."/>
            <person name="Finn R."/>
            <person name="Kale V."/>
            <person name="Holt S."/>
            <person name="Cochrane G."/>
            <person name="Meng A."/>
            <person name="Brown T."/>
            <person name="Cohen L."/>
        </authorList>
    </citation>
    <scope>NUCLEOTIDE SEQUENCE</scope>
    <source>
        <strain evidence="1">SPMC142</strain>
    </source>
</reference>
<gene>
    <name evidence="1" type="ORF">SACU0126_LOCUS13179</name>
    <name evidence="2" type="ORF">SACU0126_LOCUS13180</name>
</gene>
<dbReference type="EMBL" id="HBIQ01041170">
    <property type="protein sequence ID" value="CAE0551971.1"/>
    <property type="molecule type" value="Transcribed_RNA"/>
</dbReference>
<protein>
    <submittedName>
        <fullName evidence="1">Uncharacterized protein</fullName>
    </submittedName>
</protein>
<dbReference type="EMBL" id="HBIQ01041168">
    <property type="protein sequence ID" value="CAE0551968.1"/>
    <property type="molecule type" value="Transcribed_RNA"/>
</dbReference>